<dbReference type="EMBL" id="BJZV01000025">
    <property type="protein sequence ID" value="GEP11945.1"/>
    <property type="molecule type" value="Genomic_DNA"/>
</dbReference>
<comment type="caution">
    <text evidence="2">The sequence shown here is derived from an EMBL/GenBank/DDBJ whole genome shotgun (WGS) entry which is preliminary data.</text>
</comment>
<evidence type="ECO:0000313" key="3">
    <source>
        <dbReference type="Proteomes" id="UP000321750"/>
    </source>
</evidence>
<organism evidence="2 3">
    <name type="scientific">Methylobacterium gnaphalii</name>
    <dbReference type="NCBI Taxonomy" id="1010610"/>
    <lineage>
        <taxon>Bacteria</taxon>
        <taxon>Pseudomonadati</taxon>
        <taxon>Pseudomonadota</taxon>
        <taxon>Alphaproteobacteria</taxon>
        <taxon>Hyphomicrobiales</taxon>
        <taxon>Methylobacteriaceae</taxon>
        <taxon>Methylobacterium</taxon>
    </lineage>
</organism>
<dbReference type="Proteomes" id="UP000321750">
    <property type="component" value="Unassembled WGS sequence"/>
</dbReference>
<gene>
    <name evidence="2" type="ORF">MGN01_37900</name>
</gene>
<name>A0A512JPQ6_9HYPH</name>
<evidence type="ECO:0000256" key="1">
    <source>
        <dbReference type="SAM" id="MobiDB-lite"/>
    </source>
</evidence>
<dbReference type="AlphaFoldDB" id="A0A512JPQ6"/>
<evidence type="ECO:0000313" key="2">
    <source>
        <dbReference type="EMBL" id="GEP11945.1"/>
    </source>
</evidence>
<accession>A0A512JPQ6</accession>
<sequence>MLQWQGHQPFALQNHVQRADEVSRRVGEGAVEVEHSDGRQIGHRVSRERGSDASGMDRMEGGIKTVAARATSGAAGQNKPSLPVRAA</sequence>
<reference evidence="2 3" key="1">
    <citation type="submission" date="2019-07" db="EMBL/GenBank/DDBJ databases">
        <title>Whole genome shotgun sequence of Methylobacterium gnaphalii NBRC 107716.</title>
        <authorList>
            <person name="Hosoyama A."/>
            <person name="Uohara A."/>
            <person name="Ohji S."/>
            <person name="Ichikawa N."/>
        </authorList>
    </citation>
    <scope>NUCLEOTIDE SEQUENCE [LARGE SCALE GENOMIC DNA]</scope>
    <source>
        <strain evidence="2 3">NBRC 107716</strain>
    </source>
</reference>
<feature type="region of interest" description="Disordered" evidence="1">
    <location>
        <begin position="29"/>
        <end position="58"/>
    </location>
</feature>
<keyword evidence="3" id="KW-1185">Reference proteome</keyword>
<proteinExistence type="predicted"/>
<protein>
    <submittedName>
        <fullName evidence="2">Uncharacterized protein</fullName>
    </submittedName>
</protein>